<sequence length="96" mass="10441">MALLLESLVGETITVLTNDGRVFMGTLKGFDQATNLVVEHCSERVYSEEGPVEKLQIGLQLIRGDNIAVIGEVDVEVDSQIDPKSVRAAPIRPVVH</sequence>
<dbReference type="GO" id="GO:0046540">
    <property type="term" value="C:U4/U6 x U5 tri-snRNP complex"/>
    <property type="evidence" value="ECO:0007669"/>
    <property type="project" value="UniProtKB-UniRule"/>
</dbReference>
<keyword evidence="8 9" id="KW-0687">Ribonucleoprotein</keyword>
<evidence type="ECO:0000256" key="9">
    <source>
        <dbReference type="RuleBase" id="RU365048"/>
    </source>
</evidence>
<evidence type="ECO:0000313" key="11">
    <source>
        <dbReference type="EMBL" id="CEM21788.1"/>
    </source>
</evidence>
<keyword evidence="5 9" id="KW-0694">RNA-binding</keyword>
<organism evidence="11">
    <name type="scientific">Chromera velia CCMP2878</name>
    <dbReference type="NCBI Taxonomy" id="1169474"/>
    <lineage>
        <taxon>Eukaryota</taxon>
        <taxon>Sar</taxon>
        <taxon>Alveolata</taxon>
        <taxon>Colpodellida</taxon>
        <taxon>Chromeraceae</taxon>
        <taxon>Chromera</taxon>
    </lineage>
</organism>
<dbReference type="InterPro" id="IPR001163">
    <property type="entry name" value="Sm_dom_euk/arc"/>
</dbReference>
<evidence type="ECO:0000256" key="3">
    <source>
        <dbReference type="ARBA" id="ARBA00022664"/>
    </source>
</evidence>
<evidence type="ECO:0000259" key="10">
    <source>
        <dbReference type="PROSITE" id="PS52002"/>
    </source>
</evidence>
<keyword evidence="4 9" id="KW-0747">Spliceosome</keyword>
<dbReference type="GO" id="GO:0003729">
    <property type="term" value="F:mRNA binding"/>
    <property type="evidence" value="ECO:0007669"/>
    <property type="project" value="TreeGrafter"/>
</dbReference>
<dbReference type="InterPro" id="IPR010920">
    <property type="entry name" value="LSM_dom_sf"/>
</dbReference>
<comment type="subcellular location">
    <subcellularLocation>
        <location evidence="1 9">Nucleus</location>
    </subcellularLocation>
</comment>
<dbReference type="Gene3D" id="2.30.30.100">
    <property type="match status" value="1"/>
</dbReference>
<dbReference type="SMART" id="SM00651">
    <property type="entry name" value="Sm"/>
    <property type="match status" value="1"/>
</dbReference>
<keyword evidence="7 9" id="KW-0539">Nucleus</keyword>
<dbReference type="InterPro" id="IPR034103">
    <property type="entry name" value="Lsm8"/>
</dbReference>
<dbReference type="GO" id="GO:0071011">
    <property type="term" value="C:precatalytic spliceosome"/>
    <property type="evidence" value="ECO:0007669"/>
    <property type="project" value="TreeGrafter"/>
</dbReference>
<protein>
    <recommendedName>
        <fullName evidence="9">U6 snRNA-associated Sm-like protein LSm8</fullName>
    </recommendedName>
</protein>
<name>A0A0G4G219_9ALVE</name>
<evidence type="ECO:0000256" key="1">
    <source>
        <dbReference type="ARBA" id="ARBA00004123"/>
    </source>
</evidence>
<dbReference type="AlphaFoldDB" id="A0A0G4G219"/>
<dbReference type="CDD" id="cd01727">
    <property type="entry name" value="LSm8"/>
    <property type="match status" value="1"/>
</dbReference>
<dbReference type="EMBL" id="CDMZ01000800">
    <property type="protein sequence ID" value="CEM21788.1"/>
    <property type="molecule type" value="Genomic_DNA"/>
</dbReference>
<evidence type="ECO:0000256" key="7">
    <source>
        <dbReference type="ARBA" id="ARBA00023242"/>
    </source>
</evidence>
<dbReference type="GO" id="GO:0000398">
    <property type="term" value="P:mRNA splicing, via spliceosome"/>
    <property type="evidence" value="ECO:0007669"/>
    <property type="project" value="UniProtKB-UniRule"/>
</dbReference>
<dbReference type="Pfam" id="PF01423">
    <property type="entry name" value="LSM"/>
    <property type="match status" value="1"/>
</dbReference>
<dbReference type="SUPFAM" id="SSF50182">
    <property type="entry name" value="Sm-like ribonucleoproteins"/>
    <property type="match status" value="1"/>
</dbReference>
<comment type="function">
    <text evidence="9">Plays role in pre-mRNA splicing as component of the U4/U6-U5 tri-snRNP complex that is involved in spliceosome assembly, and as component of the precatalytic spliceosome (spliceosome B complex). The heptameric LSM2-8 complex binds specifically to the 3'-terminal U-tract of U6 snRNA.</text>
</comment>
<accession>A0A0G4G219</accession>
<dbReference type="VEuPathDB" id="CryptoDB:Cvel_19726"/>
<evidence type="ECO:0000256" key="5">
    <source>
        <dbReference type="ARBA" id="ARBA00022884"/>
    </source>
</evidence>
<evidence type="ECO:0000256" key="2">
    <source>
        <dbReference type="ARBA" id="ARBA00006850"/>
    </source>
</evidence>
<evidence type="ECO:0000256" key="8">
    <source>
        <dbReference type="ARBA" id="ARBA00023274"/>
    </source>
</evidence>
<dbReference type="InterPro" id="IPR044642">
    <property type="entry name" value="PTHR15588"/>
</dbReference>
<dbReference type="InterPro" id="IPR047575">
    <property type="entry name" value="Sm"/>
</dbReference>
<comment type="subunit">
    <text evidence="9">LSm subunits form a heteromer with a doughnut shape.</text>
</comment>
<keyword evidence="6 9" id="KW-0508">mRNA splicing</keyword>
<dbReference type="PANTHER" id="PTHR15588">
    <property type="entry name" value="LSM1"/>
    <property type="match status" value="1"/>
</dbReference>
<evidence type="ECO:0000256" key="4">
    <source>
        <dbReference type="ARBA" id="ARBA00022728"/>
    </source>
</evidence>
<gene>
    <name evidence="9" type="primary">LSM8</name>
    <name evidence="11" type="ORF">Cvel_19726</name>
</gene>
<keyword evidence="3 9" id="KW-0507">mRNA processing</keyword>
<dbReference type="FunFam" id="2.30.30.100:FF:000027">
    <property type="entry name" value="U6 snRNA-associated Sm-like protein LSm8"/>
    <property type="match status" value="1"/>
</dbReference>
<comment type="similarity">
    <text evidence="2 9">Belongs to the snRNP Sm proteins family.</text>
</comment>
<dbReference type="GO" id="GO:0005688">
    <property type="term" value="C:U6 snRNP"/>
    <property type="evidence" value="ECO:0007669"/>
    <property type="project" value="UniProtKB-UniRule"/>
</dbReference>
<reference evidence="11" key="1">
    <citation type="submission" date="2014-11" db="EMBL/GenBank/DDBJ databases">
        <authorList>
            <person name="Otto D Thomas"/>
            <person name="Naeem Raeece"/>
        </authorList>
    </citation>
    <scope>NUCLEOTIDE SEQUENCE</scope>
</reference>
<evidence type="ECO:0000256" key="6">
    <source>
        <dbReference type="ARBA" id="ARBA00023187"/>
    </source>
</evidence>
<proteinExistence type="inferred from homology"/>
<dbReference type="PANTHER" id="PTHR15588:SF9">
    <property type="entry name" value="U6 SNRNA-ASSOCIATED SM-LIKE PROTEIN LSM8"/>
    <property type="match status" value="1"/>
</dbReference>
<dbReference type="PROSITE" id="PS52002">
    <property type="entry name" value="SM"/>
    <property type="match status" value="1"/>
</dbReference>
<feature type="domain" description="Sm" evidence="10">
    <location>
        <begin position="1"/>
        <end position="76"/>
    </location>
</feature>